<evidence type="ECO:0000313" key="12">
    <source>
        <dbReference type="RefSeq" id="XP_015518649.1"/>
    </source>
</evidence>
<evidence type="ECO:0000256" key="3">
    <source>
        <dbReference type="ARBA" id="ARBA00012980"/>
    </source>
</evidence>
<dbReference type="InterPro" id="IPR039430">
    <property type="entry name" value="Thymidylate_kin-like_dom"/>
</dbReference>
<evidence type="ECO:0000256" key="2">
    <source>
        <dbReference type="ARBA" id="ARBA00009776"/>
    </source>
</evidence>
<dbReference type="OrthoDB" id="425602at2759"/>
<keyword evidence="5" id="KW-0808">Transferase</keyword>
<accession>A0A6J0BWE6</accession>
<dbReference type="FunCoup" id="A0A6J0BWE6">
    <property type="interactions" value="1552"/>
</dbReference>
<proteinExistence type="inferred from homology"/>
<evidence type="ECO:0000256" key="1">
    <source>
        <dbReference type="ARBA" id="ARBA00004992"/>
    </source>
</evidence>
<dbReference type="GO" id="GO:0005634">
    <property type="term" value="C:nucleus"/>
    <property type="evidence" value="ECO:0007669"/>
    <property type="project" value="TreeGrafter"/>
</dbReference>
<evidence type="ECO:0000256" key="6">
    <source>
        <dbReference type="ARBA" id="ARBA00022727"/>
    </source>
</evidence>
<dbReference type="KEGG" id="nlo:107223482"/>
<dbReference type="Pfam" id="PF02223">
    <property type="entry name" value="Thymidylate_kin"/>
    <property type="match status" value="1"/>
</dbReference>
<dbReference type="GO" id="GO:0004550">
    <property type="term" value="F:nucleoside diphosphate kinase activity"/>
    <property type="evidence" value="ECO:0007669"/>
    <property type="project" value="TreeGrafter"/>
</dbReference>
<dbReference type="RefSeq" id="XP_015518649.1">
    <property type="nucleotide sequence ID" value="XM_015663163.2"/>
</dbReference>
<dbReference type="PROSITE" id="PS01331">
    <property type="entry name" value="THYMIDYLATE_KINASE"/>
    <property type="match status" value="1"/>
</dbReference>
<dbReference type="NCBIfam" id="TIGR00041">
    <property type="entry name" value="DTMP_kinase"/>
    <property type="match status" value="1"/>
</dbReference>
<evidence type="ECO:0000256" key="7">
    <source>
        <dbReference type="ARBA" id="ARBA00022741"/>
    </source>
</evidence>
<dbReference type="GO" id="GO:0006233">
    <property type="term" value="P:dTDP biosynthetic process"/>
    <property type="evidence" value="ECO:0007669"/>
    <property type="project" value="InterPro"/>
</dbReference>
<dbReference type="GeneID" id="107223482"/>
<comment type="similarity">
    <text evidence="2">Belongs to the thymidylate kinase family.</text>
</comment>
<dbReference type="GO" id="GO:0004798">
    <property type="term" value="F:dTMP kinase activity"/>
    <property type="evidence" value="ECO:0007669"/>
    <property type="project" value="UniProtKB-EC"/>
</dbReference>
<dbReference type="GO" id="GO:0006235">
    <property type="term" value="P:dTTP biosynthetic process"/>
    <property type="evidence" value="ECO:0007669"/>
    <property type="project" value="TreeGrafter"/>
</dbReference>
<dbReference type="PANTHER" id="PTHR10344">
    <property type="entry name" value="THYMIDYLATE KINASE"/>
    <property type="match status" value="1"/>
</dbReference>
<dbReference type="InParanoid" id="A0A6J0BWE6"/>
<evidence type="ECO:0000256" key="8">
    <source>
        <dbReference type="ARBA" id="ARBA00022777"/>
    </source>
</evidence>
<keyword evidence="11" id="KW-1185">Reference proteome</keyword>
<dbReference type="InterPro" id="IPR018094">
    <property type="entry name" value="Thymidylate_kinase"/>
</dbReference>
<dbReference type="SUPFAM" id="SSF52540">
    <property type="entry name" value="P-loop containing nucleoside triphosphate hydrolases"/>
    <property type="match status" value="1"/>
</dbReference>
<keyword evidence="6" id="KW-0545">Nucleotide biosynthesis</keyword>
<evidence type="ECO:0000313" key="11">
    <source>
        <dbReference type="Proteomes" id="UP000829291"/>
    </source>
</evidence>
<dbReference type="Proteomes" id="UP000829291">
    <property type="component" value="Chromosome 3"/>
</dbReference>
<sequence length="213" mass="23694">MTTKRGALLVLEGCDRAGKSTQVQKLVTELNARGISAEVRRFPDRTTEVGKIIDKYLSRVVDLPPETVHLLFSSNRWEKYTEMRKTILSGTTLVVDRYAASGAAYTAATTGKDLSWCKEPDRGLAKPDLVALLEISEDVQASRANWGSERFERSELQQKVSSSLHQLMDESWVTVDANDDIDKVHAKLLALALSAIEMVKDKPLGELYDSKPL</sequence>
<comment type="pathway">
    <text evidence="1">Pyrimidine metabolism; dTTP biosynthesis.</text>
</comment>
<dbReference type="InterPro" id="IPR018095">
    <property type="entry name" value="Thymidylate_kin_CS"/>
</dbReference>
<gene>
    <name evidence="12" type="primary">LOC107223482</name>
</gene>
<evidence type="ECO:0000259" key="10">
    <source>
        <dbReference type="Pfam" id="PF02223"/>
    </source>
</evidence>
<dbReference type="FunFam" id="3.40.50.300:FF:000679">
    <property type="entry name" value="Thymidylate kinase"/>
    <property type="match status" value="1"/>
</dbReference>
<dbReference type="GO" id="GO:0005524">
    <property type="term" value="F:ATP binding"/>
    <property type="evidence" value="ECO:0007669"/>
    <property type="project" value="UniProtKB-KW"/>
</dbReference>
<protein>
    <recommendedName>
        <fullName evidence="4">Thymidylate kinase</fullName>
        <ecNumber evidence="3">2.7.4.9</ecNumber>
    </recommendedName>
</protein>
<dbReference type="PANTHER" id="PTHR10344:SF1">
    <property type="entry name" value="THYMIDYLATE KINASE"/>
    <property type="match status" value="1"/>
</dbReference>
<dbReference type="EC" id="2.7.4.9" evidence="3"/>
<feature type="domain" description="Thymidylate kinase-like" evidence="10">
    <location>
        <begin position="11"/>
        <end position="187"/>
    </location>
</feature>
<evidence type="ECO:0000256" key="5">
    <source>
        <dbReference type="ARBA" id="ARBA00022679"/>
    </source>
</evidence>
<organism evidence="12">
    <name type="scientific">Neodiprion lecontei</name>
    <name type="common">Redheaded pine sawfly</name>
    <dbReference type="NCBI Taxonomy" id="441921"/>
    <lineage>
        <taxon>Eukaryota</taxon>
        <taxon>Metazoa</taxon>
        <taxon>Ecdysozoa</taxon>
        <taxon>Arthropoda</taxon>
        <taxon>Hexapoda</taxon>
        <taxon>Insecta</taxon>
        <taxon>Pterygota</taxon>
        <taxon>Neoptera</taxon>
        <taxon>Endopterygota</taxon>
        <taxon>Hymenoptera</taxon>
        <taxon>Tenthredinoidea</taxon>
        <taxon>Diprionidae</taxon>
        <taxon>Diprioninae</taxon>
        <taxon>Neodiprion</taxon>
    </lineage>
</organism>
<dbReference type="HAMAP" id="MF_00165">
    <property type="entry name" value="Thymidylate_kinase"/>
    <property type="match status" value="1"/>
</dbReference>
<keyword evidence="7" id="KW-0547">Nucleotide-binding</keyword>
<dbReference type="GO" id="GO:0006227">
    <property type="term" value="P:dUDP biosynthetic process"/>
    <property type="evidence" value="ECO:0007669"/>
    <property type="project" value="TreeGrafter"/>
</dbReference>
<dbReference type="InterPro" id="IPR027417">
    <property type="entry name" value="P-loop_NTPase"/>
</dbReference>
<evidence type="ECO:0000256" key="4">
    <source>
        <dbReference type="ARBA" id="ARBA00017144"/>
    </source>
</evidence>
<keyword evidence="9" id="KW-0067">ATP-binding</keyword>
<dbReference type="AlphaFoldDB" id="A0A6J0BWE6"/>
<name>A0A6J0BWE6_NEOLC</name>
<dbReference type="GO" id="GO:0005739">
    <property type="term" value="C:mitochondrion"/>
    <property type="evidence" value="ECO:0007669"/>
    <property type="project" value="TreeGrafter"/>
</dbReference>
<keyword evidence="8 12" id="KW-0418">Kinase</keyword>
<reference evidence="12" key="1">
    <citation type="submission" date="2025-08" db="UniProtKB">
        <authorList>
            <consortium name="RefSeq"/>
        </authorList>
    </citation>
    <scope>IDENTIFICATION</scope>
    <source>
        <tissue evidence="12">Thorax and Abdomen</tissue>
    </source>
</reference>
<dbReference type="GO" id="GO:0005829">
    <property type="term" value="C:cytosol"/>
    <property type="evidence" value="ECO:0007669"/>
    <property type="project" value="TreeGrafter"/>
</dbReference>
<evidence type="ECO:0000256" key="9">
    <source>
        <dbReference type="ARBA" id="ARBA00022840"/>
    </source>
</evidence>
<dbReference type="Gene3D" id="3.40.50.300">
    <property type="entry name" value="P-loop containing nucleotide triphosphate hydrolases"/>
    <property type="match status" value="1"/>
</dbReference>